<gene>
    <name evidence="1" type="ORF">NYR02_00815</name>
</gene>
<dbReference type="RefSeq" id="WP_260974496.1">
    <property type="nucleotide sequence ID" value="NZ_JAOANI010000002.1"/>
</dbReference>
<keyword evidence="2" id="KW-1185">Reference proteome</keyword>
<proteinExistence type="predicted"/>
<organism evidence="1 2">
    <name type="scientific">Thalassolituus pacificus</name>
    <dbReference type="NCBI Taxonomy" id="2975440"/>
    <lineage>
        <taxon>Bacteria</taxon>
        <taxon>Pseudomonadati</taxon>
        <taxon>Pseudomonadota</taxon>
        <taxon>Gammaproteobacteria</taxon>
        <taxon>Oceanospirillales</taxon>
        <taxon>Oceanospirillaceae</taxon>
        <taxon>Thalassolituus</taxon>
    </lineage>
</organism>
<dbReference type="AlphaFoldDB" id="A0A9X2WBX8"/>
<reference evidence="1" key="1">
    <citation type="journal article" date="2022" name="Front. Microbiol.">
        <title>Genome-based taxonomic rearrangement of Oceanobacter-related bacteria including the description of Thalassolituus hydrocarbonoclasticus sp. nov. and Thalassolituus pacificus sp. nov. and emended description of the genus Thalassolituus.</title>
        <authorList>
            <person name="Dong C."/>
            <person name="Wei L."/>
            <person name="Wang J."/>
            <person name="Lai Q."/>
            <person name="Huang Z."/>
            <person name="Shao Z."/>
        </authorList>
    </citation>
    <scope>NUCLEOTIDE SEQUENCE</scope>
    <source>
        <strain evidence="1">59MF3M-4</strain>
    </source>
</reference>
<accession>A0A9X2WBX8</accession>
<name>A0A9X2WBX8_9GAMM</name>
<protein>
    <submittedName>
        <fullName evidence="1">Uncharacterized protein</fullName>
    </submittedName>
</protein>
<sequence>MKIADFYQDESFNHLRKRMGADELGHFELFDPARQLTYAEREALDSGMLSTEGQALRILKDKTLAFKNTRVWLFYEQDYHLAYCQKVQALRHHQDRLQIGTGALSAKKAEGVCLECLSVLQYQGVDARRLRRAEFSEQIREQFSLELFKQEYPFYPIT</sequence>
<dbReference type="Proteomes" id="UP001147830">
    <property type="component" value="Unassembled WGS sequence"/>
</dbReference>
<dbReference type="EMBL" id="JAOANI010000002">
    <property type="protein sequence ID" value="MCT7357563.1"/>
    <property type="molecule type" value="Genomic_DNA"/>
</dbReference>
<evidence type="ECO:0000313" key="2">
    <source>
        <dbReference type="Proteomes" id="UP001147830"/>
    </source>
</evidence>
<comment type="caution">
    <text evidence="1">The sequence shown here is derived from an EMBL/GenBank/DDBJ whole genome shotgun (WGS) entry which is preliminary data.</text>
</comment>
<reference evidence="1" key="2">
    <citation type="submission" date="2022-08" db="EMBL/GenBank/DDBJ databases">
        <authorList>
            <person name="Dong C."/>
        </authorList>
    </citation>
    <scope>NUCLEOTIDE SEQUENCE</scope>
    <source>
        <strain evidence="1">59MF3M-4</strain>
    </source>
</reference>
<evidence type="ECO:0000313" key="1">
    <source>
        <dbReference type="EMBL" id="MCT7357563.1"/>
    </source>
</evidence>